<name>A0A4R1RLW3_9FLAO</name>
<protein>
    <recommendedName>
        <fullName evidence="4">Carboxypeptidase-like protein</fullName>
    </recommendedName>
</protein>
<evidence type="ECO:0000313" key="2">
    <source>
        <dbReference type="EMBL" id="TCL67059.1"/>
    </source>
</evidence>
<reference evidence="2 3" key="1">
    <citation type="submission" date="2019-03" db="EMBL/GenBank/DDBJ databases">
        <title>Genomic Encyclopedia of Type Strains, Phase IV (KMG-IV): sequencing the most valuable type-strain genomes for metagenomic binning, comparative biology and taxonomic classification.</title>
        <authorList>
            <person name="Goeker M."/>
        </authorList>
    </citation>
    <scope>NUCLEOTIDE SEQUENCE [LARGE SCALE GENOMIC DNA]</scope>
    <source>
        <strain evidence="2 3">DSM 18792</strain>
    </source>
</reference>
<dbReference type="AlphaFoldDB" id="A0A4R1RLW3"/>
<evidence type="ECO:0000313" key="3">
    <source>
        <dbReference type="Proteomes" id="UP000295455"/>
    </source>
</evidence>
<organism evidence="2 3">
    <name type="scientific">Mariniflexile fucanivorans</name>
    <dbReference type="NCBI Taxonomy" id="264023"/>
    <lineage>
        <taxon>Bacteria</taxon>
        <taxon>Pseudomonadati</taxon>
        <taxon>Bacteroidota</taxon>
        <taxon>Flavobacteriia</taxon>
        <taxon>Flavobacteriales</taxon>
        <taxon>Flavobacteriaceae</taxon>
        <taxon>Mariniflexile</taxon>
    </lineage>
</organism>
<comment type="caution">
    <text evidence="2">The sequence shown here is derived from an EMBL/GenBank/DDBJ whole genome shotgun (WGS) entry which is preliminary data.</text>
</comment>
<dbReference type="Proteomes" id="UP000295455">
    <property type="component" value="Unassembled WGS sequence"/>
</dbReference>
<evidence type="ECO:0008006" key="4">
    <source>
        <dbReference type="Google" id="ProtNLM"/>
    </source>
</evidence>
<dbReference type="RefSeq" id="WP_132217403.1">
    <property type="nucleotide sequence ID" value="NZ_OX156936.1"/>
</dbReference>
<feature type="chain" id="PRO_5021029744" description="Carboxypeptidase-like protein" evidence="1">
    <location>
        <begin position="19"/>
        <end position="266"/>
    </location>
</feature>
<evidence type="ECO:0000256" key="1">
    <source>
        <dbReference type="SAM" id="SignalP"/>
    </source>
</evidence>
<feature type="signal peptide" evidence="1">
    <location>
        <begin position="1"/>
        <end position="18"/>
    </location>
</feature>
<dbReference type="Pfam" id="PF13715">
    <property type="entry name" value="CarbopepD_reg_2"/>
    <property type="match status" value="1"/>
</dbReference>
<gene>
    <name evidence="2" type="ORF">EV196_103482</name>
</gene>
<dbReference type="InterPro" id="IPR008969">
    <property type="entry name" value="CarboxyPept-like_regulatory"/>
</dbReference>
<proteinExistence type="predicted"/>
<dbReference type="SUPFAM" id="SSF49464">
    <property type="entry name" value="Carboxypeptidase regulatory domain-like"/>
    <property type="match status" value="1"/>
</dbReference>
<keyword evidence="3" id="KW-1185">Reference proteome</keyword>
<sequence length="266" mass="30689">MKRILLLVFCLLSFTGFSQDFKRFEVNGKIIVESNDVYGITIFNVSSNKGTITDENGEFVIAVRLNDVIEVSALQFQNLKFDVNEAIVASKQMKIFLIEEINRLDEIIILPSKLSGNLDADLIATKQFTPKLDALYFGIKHQDEFEFEKDYKTKTENIAIARQHVTMINGLNVVNVVDQLLLPLFRSKASDKKEKGIPEVPVQAIKYYFGSEFLVDNFDIPEHRVEEFINFVQAEDFDYSFLNYGNEMQFLEFLHNKSVEFLKKKP</sequence>
<dbReference type="EMBL" id="SLUP01000003">
    <property type="protein sequence ID" value="TCL67059.1"/>
    <property type="molecule type" value="Genomic_DNA"/>
</dbReference>
<dbReference type="OrthoDB" id="1436952at2"/>
<keyword evidence="1" id="KW-0732">Signal</keyword>
<accession>A0A4R1RLW3</accession>